<dbReference type="InterPro" id="IPR049445">
    <property type="entry name" value="TetR_SbtR-like_C"/>
</dbReference>
<dbReference type="SUPFAM" id="SSF48498">
    <property type="entry name" value="Tetracyclin repressor-like, C-terminal domain"/>
    <property type="match status" value="1"/>
</dbReference>
<organism evidence="6 7">
    <name type="scientific">Streptosporangium roseum (strain ATCC 12428 / DSM 43021 / JCM 3005 / KCTC 9067 / NCIMB 10171 / NRRL 2505 / NI 9100)</name>
    <dbReference type="NCBI Taxonomy" id="479432"/>
    <lineage>
        <taxon>Bacteria</taxon>
        <taxon>Bacillati</taxon>
        <taxon>Actinomycetota</taxon>
        <taxon>Actinomycetes</taxon>
        <taxon>Streptosporangiales</taxon>
        <taxon>Streptosporangiaceae</taxon>
        <taxon>Streptosporangium</taxon>
    </lineage>
</organism>
<proteinExistence type="predicted"/>
<evidence type="ECO:0000256" key="4">
    <source>
        <dbReference type="PROSITE-ProRule" id="PRU00335"/>
    </source>
</evidence>
<evidence type="ECO:0000313" key="6">
    <source>
        <dbReference type="EMBL" id="ACZ87950.1"/>
    </source>
</evidence>
<dbReference type="STRING" id="479432.Sros_5174"/>
<dbReference type="OrthoDB" id="9795011at2"/>
<evidence type="ECO:0000313" key="7">
    <source>
        <dbReference type="Proteomes" id="UP000002029"/>
    </source>
</evidence>
<dbReference type="PANTHER" id="PTHR30055">
    <property type="entry name" value="HTH-TYPE TRANSCRIPTIONAL REGULATOR RUTR"/>
    <property type="match status" value="1"/>
</dbReference>
<accession>D2BAC5</accession>
<protein>
    <submittedName>
        <fullName evidence="6">Transcriptional regulator, TetR family</fullName>
    </submittedName>
</protein>
<dbReference type="InterPro" id="IPR001647">
    <property type="entry name" value="HTH_TetR"/>
</dbReference>
<feature type="domain" description="HTH tetR-type" evidence="5">
    <location>
        <begin position="15"/>
        <end position="74"/>
    </location>
</feature>
<evidence type="ECO:0000256" key="3">
    <source>
        <dbReference type="ARBA" id="ARBA00023163"/>
    </source>
</evidence>
<dbReference type="EMBL" id="CP001814">
    <property type="protein sequence ID" value="ACZ87950.1"/>
    <property type="molecule type" value="Genomic_DNA"/>
</dbReference>
<name>D2BAC5_STRRD</name>
<evidence type="ECO:0000259" key="5">
    <source>
        <dbReference type="PROSITE" id="PS50977"/>
    </source>
</evidence>
<dbReference type="AlphaFoldDB" id="D2BAC5"/>
<dbReference type="Pfam" id="PF00440">
    <property type="entry name" value="TetR_N"/>
    <property type="match status" value="1"/>
</dbReference>
<dbReference type="HOGENOM" id="CLU_069356_17_1_11"/>
<dbReference type="KEGG" id="sro:Sros_5174"/>
<evidence type="ECO:0000256" key="1">
    <source>
        <dbReference type="ARBA" id="ARBA00023015"/>
    </source>
</evidence>
<dbReference type="PRINTS" id="PR00455">
    <property type="entry name" value="HTHTETR"/>
</dbReference>
<evidence type="ECO:0000256" key="2">
    <source>
        <dbReference type="ARBA" id="ARBA00023125"/>
    </source>
</evidence>
<dbReference type="Gene3D" id="1.10.357.10">
    <property type="entry name" value="Tetracycline Repressor, domain 2"/>
    <property type="match status" value="1"/>
</dbReference>
<dbReference type="InterPro" id="IPR050109">
    <property type="entry name" value="HTH-type_TetR-like_transc_reg"/>
</dbReference>
<keyword evidence="3" id="KW-0804">Transcription</keyword>
<dbReference type="eggNOG" id="COG1309">
    <property type="taxonomic scope" value="Bacteria"/>
</dbReference>
<reference evidence="6 7" key="1">
    <citation type="journal article" date="2010" name="Stand. Genomic Sci.">
        <title>Complete genome sequence of Streptosporangium roseum type strain (NI 9100).</title>
        <authorList>
            <person name="Nolan M."/>
            <person name="Sikorski J."/>
            <person name="Jando M."/>
            <person name="Lucas S."/>
            <person name="Lapidus A."/>
            <person name="Glavina Del Rio T."/>
            <person name="Chen F."/>
            <person name="Tice H."/>
            <person name="Pitluck S."/>
            <person name="Cheng J.F."/>
            <person name="Chertkov O."/>
            <person name="Sims D."/>
            <person name="Meincke L."/>
            <person name="Brettin T."/>
            <person name="Han C."/>
            <person name="Detter J.C."/>
            <person name="Bruce D."/>
            <person name="Goodwin L."/>
            <person name="Land M."/>
            <person name="Hauser L."/>
            <person name="Chang Y.J."/>
            <person name="Jeffries C.D."/>
            <person name="Ivanova N."/>
            <person name="Mavromatis K."/>
            <person name="Mikhailova N."/>
            <person name="Chen A."/>
            <person name="Palaniappan K."/>
            <person name="Chain P."/>
            <person name="Rohde M."/>
            <person name="Goker M."/>
            <person name="Bristow J."/>
            <person name="Eisen J.A."/>
            <person name="Markowitz V."/>
            <person name="Hugenholtz P."/>
            <person name="Kyrpides N.C."/>
            <person name="Klenk H.P."/>
        </authorList>
    </citation>
    <scope>NUCLEOTIDE SEQUENCE [LARGE SCALE GENOMIC DNA]</scope>
    <source>
        <strain evidence="7">ATCC 12428 / DSM 43021 / JCM 3005 / NI 9100</strain>
    </source>
</reference>
<dbReference type="PROSITE" id="PS50977">
    <property type="entry name" value="HTH_TETR_2"/>
    <property type="match status" value="1"/>
</dbReference>
<dbReference type="PANTHER" id="PTHR30055:SF234">
    <property type="entry name" value="HTH-TYPE TRANSCRIPTIONAL REGULATOR BETI"/>
    <property type="match status" value="1"/>
</dbReference>
<dbReference type="GO" id="GO:0000976">
    <property type="term" value="F:transcription cis-regulatory region binding"/>
    <property type="evidence" value="ECO:0007669"/>
    <property type="project" value="TreeGrafter"/>
</dbReference>
<keyword evidence="2 4" id="KW-0238">DNA-binding</keyword>
<dbReference type="Proteomes" id="UP000002029">
    <property type="component" value="Chromosome"/>
</dbReference>
<dbReference type="InterPro" id="IPR036271">
    <property type="entry name" value="Tet_transcr_reg_TetR-rel_C_sf"/>
</dbReference>
<keyword evidence="1" id="KW-0805">Transcription regulation</keyword>
<feature type="DNA-binding region" description="H-T-H motif" evidence="4">
    <location>
        <begin position="37"/>
        <end position="56"/>
    </location>
</feature>
<gene>
    <name evidence="6" type="ordered locus">Sros_5174</name>
</gene>
<keyword evidence="7" id="KW-1185">Reference proteome</keyword>
<dbReference type="RefSeq" id="WP_012891687.1">
    <property type="nucleotide sequence ID" value="NC_013595.1"/>
</dbReference>
<sequence>MPPTDDPTPLRADARRNRERILIAAEAVFAEQGASASTEEVAARAGVAIGTVFRHFPTKNDLLSAIIKDLMRRLTEEADALADHGDPETALFTFFNRMVEQAVAKKTVADLLSGVGIDMRVAKPVQTFQEAIGALLARAQQAGTVRQEIRLDEVIALLAATCQAALHAGWEPDLQRRTLAIVFEGLRPKGGRLPGMDSA</sequence>
<dbReference type="InterPro" id="IPR009057">
    <property type="entry name" value="Homeodomain-like_sf"/>
</dbReference>
<dbReference type="Pfam" id="PF21597">
    <property type="entry name" value="TetR_C_43"/>
    <property type="match status" value="1"/>
</dbReference>
<dbReference type="GO" id="GO:0003700">
    <property type="term" value="F:DNA-binding transcription factor activity"/>
    <property type="evidence" value="ECO:0007669"/>
    <property type="project" value="TreeGrafter"/>
</dbReference>
<dbReference type="SUPFAM" id="SSF46689">
    <property type="entry name" value="Homeodomain-like"/>
    <property type="match status" value="1"/>
</dbReference>